<evidence type="ECO:0000313" key="1">
    <source>
        <dbReference type="EMBL" id="KAF9603346.1"/>
    </source>
</evidence>
<comment type="caution">
    <text evidence="1">The sequence shown here is derived from an EMBL/GenBank/DDBJ whole genome shotgun (WGS) entry which is preliminary data.</text>
</comment>
<organism evidence="1 2">
    <name type="scientific">Coptis chinensis</name>
    <dbReference type="NCBI Taxonomy" id="261450"/>
    <lineage>
        <taxon>Eukaryota</taxon>
        <taxon>Viridiplantae</taxon>
        <taxon>Streptophyta</taxon>
        <taxon>Embryophyta</taxon>
        <taxon>Tracheophyta</taxon>
        <taxon>Spermatophyta</taxon>
        <taxon>Magnoliopsida</taxon>
        <taxon>Ranunculales</taxon>
        <taxon>Ranunculaceae</taxon>
        <taxon>Coptidoideae</taxon>
        <taxon>Coptis</taxon>
    </lineage>
</organism>
<dbReference type="EMBL" id="JADFTS010000006">
    <property type="protein sequence ID" value="KAF9603346.1"/>
    <property type="molecule type" value="Genomic_DNA"/>
</dbReference>
<gene>
    <name evidence="1" type="ORF">IFM89_035016</name>
</gene>
<dbReference type="AlphaFoldDB" id="A0A835HPF1"/>
<evidence type="ECO:0000313" key="2">
    <source>
        <dbReference type="Proteomes" id="UP000631114"/>
    </source>
</evidence>
<name>A0A835HPF1_9MAGN</name>
<protein>
    <submittedName>
        <fullName evidence="1">Uncharacterized protein</fullName>
    </submittedName>
</protein>
<keyword evidence="2" id="KW-1185">Reference proteome</keyword>
<dbReference type="Proteomes" id="UP000631114">
    <property type="component" value="Unassembled WGS sequence"/>
</dbReference>
<sequence length="137" mass="15532">MVNSKCVIQIVCENLVDFKYRGLMRNVRLTVDHNAIVDAAIYMVIVDSKKIPKIDIAEAARKVIERMPRVKSLTLQGLEVFVKNKLVTSLKDLLSPLTDLRHLKLLLSSHDSACIYGMAYLLQGCLSLETLTWKMIE</sequence>
<reference evidence="1 2" key="1">
    <citation type="submission" date="2020-10" db="EMBL/GenBank/DDBJ databases">
        <title>The Coptis chinensis genome and diversification of protoberbering-type alkaloids.</title>
        <authorList>
            <person name="Wang B."/>
            <person name="Shu S."/>
            <person name="Song C."/>
            <person name="Liu Y."/>
        </authorList>
    </citation>
    <scope>NUCLEOTIDE SEQUENCE [LARGE SCALE GENOMIC DNA]</scope>
    <source>
        <strain evidence="1">HL-2020</strain>
        <tissue evidence="1">Leaf</tissue>
    </source>
</reference>
<accession>A0A835HPF1</accession>
<feature type="non-terminal residue" evidence="1">
    <location>
        <position position="1"/>
    </location>
</feature>
<proteinExistence type="predicted"/>